<comment type="caution">
    <text evidence="2">The sequence shown here is derived from an EMBL/GenBank/DDBJ whole genome shotgun (WGS) entry which is preliminary data.</text>
</comment>
<evidence type="ECO:0000256" key="1">
    <source>
        <dbReference type="SAM" id="MobiDB-lite"/>
    </source>
</evidence>
<keyword evidence="3" id="KW-1185">Reference proteome</keyword>
<feature type="compositionally biased region" description="Basic and acidic residues" evidence="1">
    <location>
        <begin position="1"/>
        <end position="10"/>
    </location>
</feature>
<reference evidence="2" key="1">
    <citation type="submission" date="2021-08" db="EMBL/GenBank/DDBJ databases">
        <title>Chromosome-Level Trichoderma cornu-damae using Hi-C Data.</title>
        <authorList>
            <person name="Kim C.S."/>
        </authorList>
    </citation>
    <scope>NUCLEOTIDE SEQUENCE</scope>
    <source>
        <strain evidence="2">KA19-0412C</strain>
    </source>
</reference>
<organism evidence="2 3">
    <name type="scientific">Trichoderma cornu-damae</name>
    <dbReference type="NCBI Taxonomy" id="654480"/>
    <lineage>
        <taxon>Eukaryota</taxon>
        <taxon>Fungi</taxon>
        <taxon>Dikarya</taxon>
        <taxon>Ascomycota</taxon>
        <taxon>Pezizomycotina</taxon>
        <taxon>Sordariomycetes</taxon>
        <taxon>Hypocreomycetidae</taxon>
        <taxon>Hypocreales</taxon>
        <taxon>Hypocreaceae</taxon>
        <taxon>Trichoderma</taxon>
    </lineage>
</organism>
<sequence length="368" mass="42190">MVRLQEDMYRKGISKSMQRLPKDMSNLRRQEPGANTNEHAKQESGQLREMRYHVQHLEDMVRTLREDLDGAHRQVAALMKTVAENEAIITRAHSTAVSTLAGNVSRSITDDLIREELKKFFQNDFFSWCAELSAESVVDGNAALRKLREAGVINNSDRYWDGPEYLRFSIDSPDGSSPFVLLQAALAKRLCFLFLNDAYFLAGESNDRRRLRKFEQHFSQECLENSVPITEQYIQREVQAFVEEYEFLLRTDSYDEEANRDLAQIFADFAILSLKLWKTRVNIEWCDSTGFGNSIFDYGSPWMEVDQTLVSTKGGSRLSGRPVGLIIRPLIVAKPPTKEDRAEEVVWLKALAWVSSEEEPSLDSTRKS</sequence>
<dbReference type="AlphaFoldDB" id="A0A9P8QJR3"/>
<dbReference type="EMBL" id="JAIWOZ010000004">
    <property type="protein sequence ID" value="KAH6606449.1"/>
    <property type="molecule type" value="Genomic_DNA"/>
</dbReference>
<protein>
    <submittedName>
        <fullName evidence="2">Uncharacterized protein</fullName>
    </submittedName>
</protein>
<feature type="compositionally biased region" description="Basic and acidic residues" evidence="1">
    <location>
        <begin position="20"/>
        <end position="31"/>
    </location>
</feature>
<proteinExistence type="predicted"/>
<feature type="region of interest" description="Disordered" evidence="1">
    <location>
        <begin position="1"/>
        <end position="47"/>
    </location>
</feature>
<dbReference type="Proteomes" id="UP000827724">
    <property type="component" value="Unassembled WGS sequence"/>
</dbReference>
<evidence type="ECO:0000313" key="3">
    <source>
        <dbReference type="Proteomes" id="UP000827724"/>
    </source>
</evidence>
<feature type="compositionally biased region" description="Basic and acidic residues" evidence="1">
    <location>
        <begin position="38"/>
        <end position="47"/>
    </location>
</feature>
<evidence type="ECO:0000313" key="2">
    <source>
        <dbReference type="EMBL" id="KAH6606449.1"/>
    </source>
</evidence>
<name>A0A9P8QJR3_9HYPO</name>
<accession>A0A9P8QJR3</accession>
<dbReference type="OrthoDB" id="4156714at2759"/>
<gene>
    <name evidence="2" type="ORF">Trco_005602</name>
</gene>